<reference evidence="8 9" key="1">
    <citation type="submission" date="2005-09" db="EMBL/GenBank/DDBJ databases">
        <authorList>
            <person name="Mural R.J."/>
            <person name="Li P.W."/>
            <person name="Adams M.D."/>
            <person name="Amanatides P.G."/>
            <person name="Baden-Tillson H."/>
            <person name="Barnstead M."/>
            <person name="Chin S.H."/>
            <person name="Dew I."/>
            <person name="Evans C.A."/>
            <person name="Ferriera S."/>
            <person name="Flanigan M."/>
            <person name="Fosler C."/>
            <person name="Glodek A."/>
            <person name="Gu Z."/>
            <person name="Holt R.A."/>
            <person name="Jennings D."/>
            <person name="Kraft C.L."/>
            <person name="Lu F."/>
            <person name="Nguyen T."/>
            <person name="Nusskern D.R."/>
            <person name="Pfannkoch C.M."/>
            <person name="Sitter C."/>
            <person name="Sutton G.G."/>
            <person name="Venter J.C."/>
            <person name="Wang Z."/>
            <person name="Woodage T."/>
            <person name="Zheng X.H."/>
            <person name="Zhong F."/>
        </authorList>
    </citation>
    <scope>NUCLEOTIDE SEQUENCE [LARGE SCALE GENOMIC DNA]</scope>
    <source>
        <strain>BN</strain>
        <strain evidence="9">Sprague-Dawley</strain>
    </source>
</reference>
<dbReference type="PANTHER" id="PTHR45838:SF3">
    <property type="entry name" value="HISTONE-LYSINE N-METHYLTRANSFERASE 2B"/>
    <property type="match status" value="1"/>
</dbReference>
<dbReference type="InterPro" id="IPR011011">
    <property type="entry name" value="Znf_FYVE_PHD"/>
</dbReference>
<dbReference type="AlphaFoldDB" id="A6JA01"/>
<keyword evidence="3" id="KW-0862">Zinc</keyword>
<feature type="domain" description="PHD-type" evidence="7">
    <location>
        <begin position="63"/>
        <end position="117"/>
    </location>
</feature>
<accession>A6JA01</accession>
<dbReference type="InterPro" id="IPR019786">
    <property type="entry name" value="Zinc_finger_PHD-type_CS"/>
</dbReference>
<dbReference type="InterPro" id="IPR013083">
    <property type="entry name" value="Znf_RING/FYVE/PHD"/>
</dbReference>
<keyword evidence="5" id="KW-0804">Transcription</keyword>
<sequence>MGGLSVLTSVPGGPPMVCLLCASKGLHELVFCQVCCDPFHPFCLEEAERPLPQHRDTWCCRRCKFCHVCGRKGRGSKHLLECERCRHAYHPACLGPSYPTRATRRRRHWICSACVRCKSCGATPGKNWDVEWSGDYSLCPRCTELYEKGNYCPICTRCYEDNDYESKMM</sequence>
<evidence type="ECO:0000256" key="4">
    <source>
        <dbReference type="ARBA" id="ARBA00023015"/>
    </source>
</evidence>
<feature type="domain" description="PHD-type" evidence="7">
    <location>
        <begin position="15"/>
        <end position="66"/>
    </location>
</feature>
<dbReference type="InterPro" id="IPR019787">
    <property type="entry name" value="Znf_PHD-finger"/>
</dbReference>
<evidence type="ECO:0000256" key="6">
    <source>
        <dbReference type="PROSITE-ProRule" id="PRU00146"/>
    </source>
</evidence>
<gene>
    <name evidence="8" type="ORF">rCG_53696</name>
</gene>
<evidence type="ECO:0000259" key="7">
    <source>
        <dbReference type="PROSITE" id="PS50016"/>
    </source>
</evidence>
<dbReference type="Proteomes" id="UP000234681">
    <property type="component" value="Chromosome 1"/>
</dbReference>
<dbReference type="FunFam" id="3.30.40.10:FF:000089">
    <property type="entry name" value="Histone-lysine N-methyltransferase"/>
    <property type="match status" value="1"/>
</dbReference>
<evidence type="ECO:0000256" key="5">
    <source>
        <dbReference type="ARBA" id="ARBA00023163"/>
    </source>
</evidence>
<evidence type="ECO:0000313" key="9">
    <source>
        <dbReference type="Proteomes" id="UP000234681"/>
    </source>
</evidence>
<evidence type="ECO:0000256" key="3">
    <source>
        <dbReference type="ARBA" id="ARBA00022833"/>
    </source>
</evidence>
<evidence type="ECO:0000313" key="8">
    <source>
        <dbReference type="EMBL" id="EDM07734.1"/>
    </source>
</evidence>
<dbReference type="SMART" id="SM00249">
    <property type="entry name" value="PHD"/>
    <property type="match status" value="2"/>
</dbReference>
<name>A6JA01_RAT</name>
<keyword evidence="4" id="KW-0805">Transcription regulation</keyword>
<dbReference type="PROSITE" id="PS50016">
    <property type="entry name" value="ZF_PHD_2"/>
    <property type="match status" value="2"/>
</dbReference>
<dbReference type="Pfam" id="PF00628">
    <property type="entry name" value="PHD"/>
    <property type="match status" value="2"/>
</dbReference>
<evidence type="ECO:0000256" key="2">
    <source>
        <dbReference type="ARBA" id="ARBA00022771"/>
    </source>
</evidence>
<dbReference type="EMBL" id="CH473979">
    <property type="protein sequence ID" value="EDM07734.1"/>
    <property type="molecule type" value="Genomic_DNA"/>
</dbReference>
<dbReference type="SUPFAM" id="SSF57903">
    <property type="entry name" value="FYVE/PHD zinc finger"/>
    <property type="match status" value="2"/>
</dbReference>
<feature type="non-terminal residue" evidence="8">
    <location>
        <position position="169"/>
    </location>
</feature>
<dbReference type="PANTHER" id="PTHR45838">
    <property type="entry name" value="HISTONE-LYSINE-N-METHYLTRANSFERASE 2 KMT2 FAMILY MEMBER"/>
    <property type="match status" value="1"/>
</dbReference>
<evidence type="ECO:0000256" key="1">
    <source>
        <dbReference type="ARBA" id="ARBA00022723"/>
    </source>
</evidence>
<proteinExistence type="predicted"/>
<dbReference type="PROSITE" id="PS01359">
    <property type="entry name" value="ZF_PHD_1"/>
    <property type="match status" value="2"/>
</dbReference>
<dbReference type="InterPro" id="IPR001965">
    <property type="entry name" value="Znf_PHD"/>
</dbReference>
<dbReference type="Gene3D" id="3.30.40.10">
    <property type="entry name" value="Zinc/RING finger domain, C3HC4 (zinc finger)"/>
    <property type="match status" value="2"/>
</dbReference>
<keyword evidence="2 6" id="KW-0863">Zinc-finger</keyword>
<organism evidence="8 9">
    <name type="scientific">Rattus norvegicus</name>
    <name type="common">Rat</name>
    <dbReference type="NCBI Taxonomy" id="10116"/>
    <lineage>
        <taxon>Eukaryota</taxon>
        <taxon>Metazoa</taxon>
        <taxon>Chordata</taxon>
        <taxon>Craniata</taxon>
        <taxon>Vertebrata</taxon>
        <taxon>Euteleostomi</taxon>
        <taxon>Mammalia</taxon>
        <taxon>Eutheria</taxon>
        <taxon>Euarchontoglires</taxon>
        <taxon>Glires</taxon>
        <taxon>Rodentia</taxon>
        <taxon>Myomorpha</taxon>
        <taxon>Muroidea</taxon>
        <taxon>Muridae</taxon>
        <taxon>Murinae</taxon>
        <taxon>Rattus</taxon>
    </lineage>
</organism>
<protein>
    <submittedName>
        <fullName evidence="8">RCG53696</fullName>
    </submittedName>
</protein>
<keyword evidence="1" id="KW-0479">Metal-binding</keyword>
<dbReference type="GO" id="GO:0008270">
    <property type="term" value="F:zinc ion binding"/>
    <property type="evidence" value="ECO:0007669"/>
    <property type="project" value="UniProtKB-KW"/>
</dbReference>